<feature type="compositionally biased region" description="Basic and acidic residues" evidence="1">
    <location>
        <begin position="138"/>
        <end position="161"/>
    </location>
</feature>
<dbReference type="OrthoDB" id="9811837at2"/>
<evidence type="ECO:0000256" key="1">
    <source>
        <dbReference type="SAM" id="MobiDB-lite"/>
    </source>
</evidence>
<dbReference type="AlphaFoldDB" id="A0A4Y6PS04"/>
<evidence type="ECO:0008006" key="5">
    <source>
        <dbReference type="Google" id="ProtNLM"/>
    </source>
</evidence>
<name>A0A4Y6PS04_PERCE</name>
<dbReference type="RefSeq" id="WP_141197591.1">
    <property type="nucleotide sequence ID" value="NZ_CP041186.1"/>
</dbReference>
<dbReference type="InterPro" id="IPR011990">
    <property type="entry name" value="TPR-like_helical_dom_sf"/>
</dbReference>
<accession>A0A5B8Y4Y9</accession>
<protein>
    <recommendedName>
        <fullName evidence="5">Tetratricopeptide repeat protein</fullName>
    </recommendedName>
</protein>
<evidence type="ECO:0000313" key="3">
    <source>
        <dbReference type="EMBL" id="QDG51106.1"/>
    </source>
</evidence>
<feature type="region of interest" description="Disordered" evidence="1">
    <location>
        <begin position="134"/>
        <end position="177"/>
    </location>
</feature>
<sequence>MFSHRVRIRLLTCLLTGALTAGAPAVVLAQQNTEEATKAAKPSNEQLRLNSEAVGAIKKGDHQKAVKLLEAANALGEFNVTWLNLGRAYQKMGECDKARQAYLNVISAPAVNDPSPRLINAKADQYLSELDEECTVADDSKQKMADAETKGDKGQQVKEPTDLPAESSQAQSSQADSSNAVGWTLTATGLVVAGAGVGAHFWAESIRDDVTGSVEAADGGVVEGMSRQEALSEEARANTLDTVGVSAIAVGAVVTGTGVFLLLSSDDLEAAPTASVTAGGDVSLGFTGRF</sequence>
<keyword evidence="4" id="KW-1185">Reference proteome</keyword>
<dbReference type="Gene3D" id="1.25.40.10">
    <property type="entry name" value="Tetratricopeptide repeat domain"/>
    <property type="match status" value="1"/>
</dbReference>
<accession>A0A4Y6PS04</accession>
<proteinExistence type="predicted"/>
<organism evidence="3 4">
    <name type="scientific">Persicimonas caeni</name>
    <dbReference type="NCBI Taxonomy" id="2292766"/>
    <lineage>
        <taxon>Bacteria</taxon>
        <taxon>Deltaproteobacteria</taxon>
        <taxon>Bradymonadales</taxon>
        <taxon>Bradymonadaceae</taxon>
        <taxon>Persicimonas</taxon>
    </lineage>
</organism>
<evidence type="ECO:0000313" key="4">
    <source>
        <dbReference type="Proteomes" id="UP000315995"/>
    </source>
</evidence>
<gene>
    <name evidence="3" type="ORF">FIV42_10270</name>
</gene>
<dbReference type="Proteomes" id="UP000315995">
    <property type="component" value="Chromosome"/>
</dbReference>
<feature type="chain" id="PRO_5030106327" description="Tetratricopeptide repeat protein" evidence="2">
    <location>
        <begin position="30"/>
        <end position="290"/>
    </location>
</feature>
<dbReference type="EMBL" id="CP041186">
    <property type="protein sequence ID" value="QDG51106.1"/>
    <property type="molecule type" value="Genomic_DNA"/>
</dbReference>
<keyword evidence="2" id="KW-0732">Signal</keyword>
<reference evidence="3 4" key="1">
    <citation type="submission" date="2019-06" db="EMBL/GenBank/DDBJ databases">
        <title>Persicimonas caeni gen. nov., sp. nov., a predatory bacterium isolated from solar saltern.</title>
        <authorList>
            <person name="Wang S."/>
        </authorList>
    </citation>
    <scope>NUCLEOTIDE SEQUENCE [LARGE SCALE GENOMIC DNA]</scope>
    <source>
        <strain evidence="3 4">YN101</strain>
    </source>
</reference>
<feature type="signal peptide" evidence="2">
    <location>
        <begin position="1"/>
        <end position="29"/>
    </location>
</feature>
<feature type="compositionally biased region" description="Low complexity" evidence="1">
    <location>
        <begin position="165"/>
        <end position="177"/>
    </location>
</feature>
<dbReference type="SUPFAM" id="SSF48452">
    <property type="entry name" value="TPR-like"/>
    <property type="match status" value="1"/>
</dbReference>
<evidence type="ECO:0000256" key="2">
    <source>
        <dbReference type="SAM" id="SignalP"/>
    </source>
</evidence>